<dbReference type="GO" id="GO:0055085">
    <property type="term" value="P:transmembrane transport"/>
    <property type="evidence" value="ECO:0007669"/>
    <property type="project" value="InterPro"/>
</dbReference>
<dbReference type="Gene3D" id="2.40.50.100">
    <property type="match status" value="1"/>
</dbReference>
<evidence type="ECO:0000256" key="1">
    <source>
        <dbReference type="ARBA" id="ARBA00004196"/>
    </source>
</evidence>
<feature type="coiled-coil region" evidence="2">
    <location>
        <begin position="115"/>
        <end position="180"/>
    </location>
</feature>
<organism evidence="4 5">
    <name type="scientific">Candidatus Desulfobacillus denitrificans</name>
    <dbReference type="NCBI Taxonomy" id="2608985"/>
    <lineage>
        <taxon>Bacteria</taxon>
        <taxon>Pseudomonadati</taxon>
        <taxon>Pseudomonadota</taxon>
        <taxon>Betaproteobacteria</taxon>
        <taxon>Candidatus Desulfobacillus</taxon>
    </lineage>
</organism>
<dbReference type="GO" id="GO:0030313">
    <property type="term" value="C:cell envelope"/>
    <property type="evidence" value="ECO:0007669"/>
    <property type="project" value="UniProtKB-SubCell"/>
</dbReference>
<keyword evidence="2" id="KW-0175">Coiled coil</keyword>
<dbReference type="KEGG" id="ddz:DSYM_06250"/>
<gene>
    <name evidence="4" type="ORF">DSYM_06250</name>
</gene>
<dbReference type="PANTHER" id="PTHR30386">
    <property type="entry name" value="MEMBRANE FUSION SUBUNIT OF EMRAB-TOLC MULTIDRUG EFFLUX PUMP"/>
    <property type="match status" value="1"/>
</dbReference>
<proteinExistence type="predicted"/>
<comment type="subcellular location">
    <subcellularLocation>
        <location evidence="1">Cell envelope</location>
    </subcellularLocation>
</comment>
<dbReference type="Gene3D" id="1.10.287.470">
    <property type="entry name" value="Helix hairpin bin"/>
    <property type="match status" value="1"/>
</dbReference>
<dbReference type="PANTHER" id="PTHR30386:SF19">
    <property type="entry name" value="MULTIDRUG EXPORT PROTEIN EMRA-RELATED"/>
    <property type="match status" value="1"/>
</dbReference>
<protein>
    <submittedName>
        <fullName evidence="4">EmrA/EmrK family multidrug efflux transporter periplasmic adaptor subunit</fullName>
    </submittedName>
</protein>
<sequence length="383" mass="41286">MTIHPPEADPSKRKRLLLILAAVFLTAAAAWGVHWFIHGRSHAGTDDAYVAGNLIRITPRIAGTVVAVRVDNTDHVKQGQELVRLDDTDARLALEKAEADLAETVRRISQSFEGRTQQQANLAAKQRAYEQAEADLRRREQAVAVQAVSKEEAEHGRAARDQARATLDLARAQLAAADAAVAGTSVATHPAVKQAEARLRAAWLELRRCVIRAPEDGQVDKRSVQVGQQVAPGNPLMALVPMTQLWVEANFKEDQLKGMAVGQPVELVSDLYGGGTVFHGTVAGLSPGTGSVFSLLPAQNASGNWIKIVQRLPVRIALDPQELEKHPLRVGLSMKVEVDLGAGASGTTKTLPPTHYSTPVFQDDLTGADERIRSIVQGNLKKG</sequence>
<reference evidence="4" key="1">
    <citation type="journal article" name="DNA Res.">
        <title>The physiological potential of anammox bacteria as revealed by their core genome structure.</title>
        <authorList>
            <person name="Okubo T."/>
            <person name="Toyoda A."/>
            <person name="Fukuhara K."/>
            <person name="Uchiyama I."/>
            <person name="Harigaya Y."/>
            <person name="Kuroiwa M."/>
            <person name="Suzuki T."/>
            <person name="Murakami Y."/>
            <person name="Suwa Y."/>
            <person name="Takami H."/>
        </authorList>
    </citation>
    <scope>NUCLEOTIDE SEQUENCE</scope>
    <source>
        <strain evidence="4">317325-3</strain>
    </source>
</reference>
<dbReference type="Proteomes" id="UP000662914">
    <property type="component" value="Chromosome"/>
</dbReference>
<dbReference type="EMBL" id="AP021857">
    <property type="protein sequence ID" value="BBO19926.1"/>
    <property type="molecule type" value="Genomic_DNA"/>
</dbReference>
<evidence type="ECO:0000259" key="3">
    <source>
        <dbReference type="Pfam" id="PF25885"/>
    </source>
</evidence>
<evidence type="ECO:0000256" key="2">
    <source>
        <dbReference type="SAM" id="Coils"/>
    </source>
</evidence>
<dbReference type="SUPFAM" id="SSF111369">
    <property type="entry name" value="HlyD-like secretion proteins"/>
    <property type="match status" value="2"/>
</dbReference>
<dbReference type="Gene3D" id="2.40.30.170">
    <property type="match status" value="1"/>
</dbReference>
<name>A0A809RUR7_9PROT</name>
<dbReference type="AlphaFoldDB" id="A0A809RUR7"/>
<dbReference type="InterPro" id="IPR058633">
    <property type="entry name" value="EmrA/FarA_HH"/>
</dbReference>
<dbReference type="InterPro" id="IPR050739">
    <property type="entry name" value="MFP"/>
</dbReference>
<feature type="domain" description="Multidrug export protein EmrA/FarA alpha-helical hairpin" evidence="3">
    <location>
        <begin position="88"/>
        <end position="208"/>
    </location>
</feature>
<evidence type="ECO:0000313" key="4">
    <source>
        <dbReference type="EMBL" id="BBO19926.1"/>
    </source>
</evidence>
<dbReference type="Pfam" id="PF25885">
    <property type="entry name" value="HH_EMRA"/>
    <property type="match status" value="1"/>
</dbReference>
<evidence type="ECO:0000313" key="5">
    <source>
        <dbReference type="Proteomes" id="UP000662914"/>
    </source>
</evidence>
<accession>A0A809RUR7</accession>